<feature type="domain" description="Predicted hydrolase N-terminal" evidence="1">
    <location>
        <begin position="4"/>
        <end position="186"/>
    </location>
</feature>
<dbReference type="RefSeq" id="WP_273936271.1">
    <property type="nucleotide sequence ID" value="NZ_CP097263.1"/>
</dbReference>
<keyword evidence="3" id="KW-1185">Reference proteome</keyword>
<name>A0ABV6MXG8_9PSEU</name>
<comment type="caution">
    <text evidence="2">The sequence shown here is derived from an EMBL/GenBank/DDBJ whole genome shotgun (WGS) entry which is preliminary data.</text>
</comment>
<proteinExistence type="predicted"/>
<evidence type="ECO:0000313" key="3">
    <source>
        <dbReference type="Proteomes" id="UP001589810"/>
    </source>
</evidence>
<sequence length="888" mass="94443">MSFSYQDLAQRAGVDPWGLRDKLTAGDPAEINQLAQAFAGASGDAAEAGELAGQASRLKAEHYTVNGAPAYDMTANVAQTRAELGNNGEKLSNIAKLLGAISGDLETKTNSAKSEVTALEGEIGGIESEYRSIVRQYHQAMDPSDRQSLMDEYVAKAVAQVKAHGGAVKGMVDDYEQGLAGHLKSLADMGYIPPDGAQEGPGGAALSVDQAKADAGLVNGALGRPAGKDGIEAIEQGERTVALLNARVAAGYRLTDAERAYLDAWYNEVGADNLAKLPQYVRDAAPSMADHRRGPDGLPTETNDDAAARLSRQVVSPIADGIMNLSNPDKGGHTGLGQMPKAVQDLAKTPVGWRDPDTGLLWPNKDLNDFGDPQHMAVDGLGRFNGFSDLMQASTVHGGTEFTKELGEQAIRVKQDLNAISANGSDALSRGPSSQQAYDALRAQTSDAAASHLLSVVGRNDAASSQLLLDTHDRQTLLGLNWQDDHGAADVVHGGTDRDPKTGGGTIDQAKAALAVMKEVGADRDDYLHRMSQGVKDAVVDTGINWMDTFGRNVTTGTPSDAEAHMHDVFGNDSGVGVQLSPEDRARYLEFVSGTGDRDATRFHAAAIDYGKGLVVDALKHGTSVDVDSALNAAGRIDGAMTTADYQYALDQTGAKHDQAVAAAEAAKRRDWAWDLASKVVVTGAVQGVNLASGGTLSPFTAVGSAVINPLIDKVFTAPPPDPDQTPKQREDLFNQHEIDKDARRDYFLLSAASEAGVLPANTGRGTTDLFTLDSGGHQILKPYKDITPSSDLLEAQHNLTVASYQQWSKGHDAPVQLDAYNEARDSIANGSYYYEPVHDSPWHDDNSARSLLYGDNVSKDGKVDRLFESRVPADPGNYYVPPWKRHN</sequence>
<organism evidence="2 3">
    <name type="scientific">Kutzneria chonburiensis</name>
    <dbReference type="NCBI Taxonomy" id="1483604"/>
    <lineage>
        <taxon>Bacteria</taxon>
        <taxon>Bacillati</taxon>
        <taxon>Actinomycetota</taxon>
        <taxon>Actinomycetes</taxon>
        <taxon>Pseudonocardiales</taxon>
        <taxon>Pseudonocardiaceae</taxon>
        <taxon>Kutzneria</taxon>
    </lineage>
</organism>
<reference evidence="2 3" key="1">
    <citation type="submission" date="2024-09" db="EMBL/GenBank/DDBJ databases">
        <authorList>
            <person name="Sun Q."/>
            <person name="Mori K."/>
        </authorList>
    </citation>
    <scope>NUCLEOTIDE SEQUENCE [LARGE SCALE GENOMIC DNA]</scope>
    <source>
        <strain evidence="2 3">TBRC 1432</strain>
    </source>
</reference>
<dbReference type="EMBL" id="JBHLUD010000008">
    <property type="protein sequence ID" value="MFC0545001.1"/>
    <property type="molecule type" value="Genomic_DNA"/>
</dbReference>
<accession>A0ABV6MXG8</accession>
<dbReference type="Proteomes" id="UP001589810">
    <property type="component" value="Unassembled WGS sequence"/>
</dbReference>
<evidence type="ECO:0000259" key="1">
    <source>
        <dbReference type="Pfam" id="PF22905"/>
    </source>
</evidence>
<protein>
    <recommendedName>
        <fullName evidence="1">Predicted hydrolase N-terminal domain-containing protein</fullName>
    </recommendedName>
</protein>
<dbReference type="InterPro" id="IPR054469">
    <property type="entry name" value="Pred_hydrolase_N"/>
</dbReference>
<gene>
    <name evidence="2" type="ORF">ACFFH7_26080</name>
</gene>
<evidence type="ECO:0000313" key="2">
    <source>
        <dbReference type="EMBL" id="MFC0545001.1"/>
    </source>
</evidence>
<dbReference type="Pfam" id="PF22905">
    <property type="entry name" value="Hydro_N_hd"/>
    <property type="match status" value="1"/>
</dbReference>